<name>A0A0F9UTH4_9ZZZZ</name>
<keyword evidence="1" id="KW-0175">Coiled coil</keyword>
<proteinExistence type="predicted"/>
<dbReference type="AlphaFoldDB" id="A0A0F9UTH4"/>
<organism evidence="2">
    <name type="scientific">marine sediment metagenome</name>
    <dbReference type="NCBI Taxonomy" id="412755"/>
    <lineage>
        <taxon>unclassified sequences</taxon>
        <taxon>metagenomes</taxon>
        <taxon>ecological metagenomes</taxon>
    </lineage>
</organism>
<feature type="coiled-coil region" evidence="1">
    <location>
        <begin position="117"/>
        <end position="195"/>
    </location>
</feature>
<evidence type="ECO:0000256" key="1">
    <source>
        <dbReference type="SAM" id="Coils"/>
    </source>
</evidence>
<gene>
    <name evidence="2" type="ORF">LCGC14_0223500</name>
</gene>
<reference evidence="2" key="1">
    <citation type="journal article" date="2015" name="Nature">
        <title>Complex archaea that bridge the gap between prokaryotes and eukaryotes.</title>
        <authorList>
            <person name="Spang A."/>
            <person name="Saw J.H."/>
            <person name="Jorgensen S.L."/>
            <person name="Zaremba-Niedzwiedzka K."/>
            <person name="Martijn J."/>
            <person name="Lind A.E."/>
            <person name="van Eijk R."/>
            <person name="Schleper C."/>
            <person name="Guy L."/>
            <person name="Ettema T.J."/>
        </authorList>
    </citation>
    <scope>NUCLEOTIDE SEQUENCE</scope>
</reference>
<sequence>MISTKEKGERFRGWVLGIINGIDTKMLKRMIIKNEIPILWEYELPKYLGFMKILITEYKDQIIEQLKFSVVMDYAKEYRPDLARIIIHPQGKKWMERFLRMIRFLIENSHLENFEIAAKYNERMHEIKAQRAKQKENVQLELVRQEQERLYYENAQKEQEHINKENERMTRLRIREELKEEFRLKREEKRNERRRPIEFAEENKPISEPESVELEEETVPLIEAEEVALEEETVSDPLDVDTTVDLKNKYDFL</sequence>
<protein>
    <submittedName>
        <fullName evidence="2">Uncharacterized protein</fullName>
    </submittedName>
</protein>
<accession>A0A0F9UTH4</accession>
<dbReference type="EMBL" id="LAZR01000107">
    <property type="protein sequence ID" value="KKN90767.1"/>
    <property type="molecule type" value="Genomic_DNA"/>
</dbReference>
<comment type="caution">
    <text evidence="2">The sequence shown here is derived from an EMBL/GenBank/DDBJ whole genome shotgun (WGS) entry which is preliminary data.</text>
</comment>
<evidence type="ECO:0000313" key="2">
    <source>
        <dbReference type="EMBL" id="KKN90767.1"/>
    </source>
</evidence>